<dbReference type="PANTHER" id="PTHR46825">
    <property type="entry name" value="D-ALANYL-D-ALANINE-CARBOXYPEPTIDASE/ENDOPEPTIDASE AMPH"/>
    <property type="match status" value="1"/>
</dbReference>
<evidence type="ECO:0000256" key="1">
    <source>
        <dbReference type="SAM" id="SignalP"/>
    </source>
</evidence>
<evidence type="ECO:0000259" key="2">
    <source>
        <dbReference type="Pfam" id="PF00144"/>
    </source>
</evidence>
<comment type="caution">
    <text evidence="3">The sequence shown here is derived from an EMBL/GenBank/DDBJ whole genome shotgun (WGS) entry which is preliminary data.</text>
</comment>
<dbReference type="PROSITE" id="PS51257">
    <property type="entry name" value="PROKAR_LIPOPROTEIN"/>
    <property type="match status" value="1"/>
</dbReference>
<feature type="chain" id="PRO_5041938410" evidence="1">
    <location>
        <begin position="19"/>
        <end position="391"/>
    </location>
</feature>
<dbReference type="Pfam" id="PF00144">
    <property type="entry name" value="Beta-lactamase"/>
    <property type="match status" value="1"/>
</dbReference>
<reference evidence="3" key="1">
    <citation type="submission" date="2022-10" db="EMBL/GenBank/DDBJ databases">
        <authorList>
            <person name="Kim H.S."/>
            <person name="Kim J.-S."/>
            <person name="Suh M.K."/>
            <person name="Eom M.K."/>
            <person name="Lee J.-S."/>
        </authorList>
    </citation>
    <scope>NUCLEOTIDE SEQUENCE</scope>
    <source>
        <strain evidence="3">LIP-5</strain>
    </source>
</reference>
<keyword evidence="1" id="KW-0732">Signal</keyword>
<dbReference type="RefSeq" id="WP_263036910.1">
    <property type="nucleotide sequence ID" value="NZ_JAOTPL010000002.1"/>
</dbReference>
<name>A0AAE3IM03_9BACT</name>
<dbReference type="EMBL" id="JAOTPL010000002">
    <property type="protein sequence ID" value="MCU7693425.1"/>
    <property type="molecule type" value="Genomic_DNA"/>
</dbReference>
<feature type="signal peptide" evidence="1">
    <location>
        <begin position="1"/>
        <end position="18"/>
    </location>
</feature>
<dbReference type="Proteomes" id="UP001209317">
    <property type="component" value="Unassembled WGS sequence"/>
</dbReference>
<dbReference type="SUPFAM" id="SSF56601">
    <property type="entry name" value="beta-lactamase/transpeptidase-like"/>
    <property type="match status" value="1"/>
</dbReference>
<gene>
    <name evidence="3" type="ORF">OD355_02705</name>
</gene>
<evidence type="ECO:0000313" key="3">
    <source>
        <dbReference type="EMBL" id="MCU7693425.1"/>
    </source>
</evidence>
<protein>
    <submittedName>
        <fullName evidence="3">Beta-lactamase family protein</fullName>
    </submittedName>
</protein>
<feature type="domain" description="Beta-lactamase-related" evidence="2">
    <location>
        <begin position="76"/>
        <end position="366"/>
    </location>
</feature>
<accession>A0AAE3IM03</accession>
<dbReference type="AlphaFoldDB" id="A0AAE3IM03"/>
<dbReference type="InterPro" id="IPR050491">
    <property type="entry name" value="AmpC-like"/>
</dbReference>
<evidence type="ECO:0000313" key="4">
    <source>
        <dbReference type="Proteomes" id="UP001209317"/>
    </source>
</evidence>
<dbReference type="PANTHER" id="PTHR46825:SF9">
    <property type="entry name" value="BETA-LACTAMASE-RELATED DOMAIN-CONTAINING PROTEIN"/>
    <property type="match status" value="1"/>
</dbReference>
<dbReference type="InterPro" id="IPR012338">
    <property type="entry name" value="Beta-lactam/transpept-like"/>
</dbReference>
<organism evidence="3 4">
    <name type="scientific">Haoranjiania flava</name>
    <dbReference type="NCBI Taxonomy" id="1856322"/>
    <lineage>
        <taxon>Bacteria</taxon>
        <taxon>Pseudomonadati</taxon>
        <taxon>Bacteroidota</taxon>
        <taxon>Chitinophagia</taxon>
        <taxon>Chitinophagales</taxon>
        <taxon>Chitinophagaceae</taxon>
        <taxon>Haoranjiania</taxon>
    </lineage>
</organism>
<dbReference type="InterPro" id="IPR001466">
    <property type="entry name" value="Beta-lactam-related"/>
</dbReference>
<dbReference type="Gene3D" id="3.40.710.10">
    <property type="entry name" value="DD-peptidase/beta-lactamase superfamily"/>
    <property type="match status" value="1"/>
</dbReference>
<sequence>MKYKFLVAGVLFFAVAFACKDGNQSKQTKHKKKWSIAQQNDSFRFAPLSESQKNSYTNAIQSKFDSLFPGERFNGQILIAKNGVILFEKYQGYHDFRSKTPITPHTPLHLASISKTFTGVALLRLFEQGRVSLDDTIQKFFPMLPYHGVTVRDLLSHRSGIPNYLYVMDKGWDKKKLASNMDIINFMVDNKVPKAANPNRVFQYCNTNYIILASIIEQITKQNFPDYMRDSIFLPLGMKDTYVFSKKDSANYVETYSTTRGFPMDPYDASYGDKNVYSTVQDLLKWDKSFYSAVLLRPETIRMSYMPLSNERPSVHNYGLGWRMLNNPTGDTVIYHNGMWHGTNSVFTRLVQDSAVIIIIGNKTNKNIYKGKEFARIFSKSHNYDILNPLE</sequence>
<keyword evidence="4" id="KW-1185">Reference proteome</keyword>
<proteinExistence type="predicted"/>